<evidence type="ECO:0000313" key="7">
    <source>
        <dbReference type="EMBL" id="GAA4321821.1"/>
    </source>
</evidence>
<keyword evidence="1" id="KW-0540">Nuclease</keyword>
<proteinExistence type="predicted"/>
<dbReference type="InterPro" id="IPR003154">
    <property type="entry name" value="S1/P1nuclease"/>
</dbReference>
<sequence length="314" mass="34519">MEEVSTWADENKNPASSAWHFLILPLGLSHEQFVNAVQQSDHNVYTAILKNEATLKDGNATPEQKNKALKYLIHLVGDAHQPMHVAGKEDKGGNTIQLRFGKGINLHSLWDSKLIEHEGLSPEQIVRVYDTATPEEISKWQADSPMEWLWESYQLSTELYANAKPGQTMDEAYYKKYIPFIRQRIDQAGIGLAGELNKIFFSEQVKTVSVMLVPPPPLPSLKGTIKLSEVNKAIGDSVTVAGKVFGSKDIGSMVLINLGAAYPKQLLTVVFKGNAKPLAVGLDGKTIAVSGKVSSFKGKPQILVTEAEQLVIQE</sequence>
<dbReference type="Pfam" id="PF02265">
    <property type="entry name" value="S1-P1_nuclease"/>
    <property type="match status" value="1"/>
</dbReference>
<evidence type="ECO:0000256" key="4">
    <source>
        <dbReference type="ARBA" id="ARBA00022801"/>
    </source>
</evidence>
<reference evidence="8" key="1">
    <citation type="journal article" date="2019" name="Int. J. Syst. Evol. Microbiol.">
        <title>The Global Catalogue of Microorganisms (GCM) 10K type strain sequencing project: providing services to taxonomists for standard genome sequencing and annotation.</title>
        <authorList>
            <consortium name="The Broad Institute Genomics Platform"/>
            <consortium name="The Broad Institute Genome Sequencing Center for Infectious Disease"/>
            <person name="Wu L."/>
            <person name="Ma J."/>
        </authorList>
    </citation>
    <scope>NUCLEOTIDE SEQUENCE [LARGE SCALE GENOMIC DNA]</scope>
    <source>
        <strain evidence="8">JCM 17705</strain>
    </source>
</reference>
<dbReference type="EMBL" id="BAABFT010000004">
    <property type="protein sequence ID" value="GAA4321821.1"/>
    <property type="molecule type" value="Genomic_DNA"/>
</dbReference>
<keyword evidence="5" id="KW-1015">Disulfide bond</keyword>
<keyword evidence="6" id="KW-0325">Glycoprotein</keyword>
<keyword evidence="8" id="KW-1185">Reference proteome</keyword>
<accession>A0ABP8GD80</accession>
<dbReference type="Gene3D" id="1.10.575.10">
    <property type="entry name" value="P1 Nuclease"/>
    <property type="match status" value="1"/>
</dbReference>
<gene>
    <name evidence="7" type="ORF">GCM10023149_21850</name>
</gene>
<dbReference type="PANTHER" id="PTHR33146:SF26">
    <property type="entry name" value="ENDONUCLEASE 4"/>
    <property type="match status" value="1"/>
</dbReference>
<name>A0ABP8GD80_9SPHI</name>
<evidence type="ECO:0000256" key="2">
    <source>
        <dbReference type="ARBA" id="ARBA00022723"/>
    </source>
</evidence>
<evidence type="ECO:0000313" key="8">
    <source>
        <dbReference type="Proteomes" id="UP001500582"/>
    </source>
</evidence>
<keyword evidence="2" id="KW-0479">Metal-binding</keyword>
<organism evidence="7 8">
    <name type="scientific">Mucilaginibacter gynuensis</name>
    <dbReference type="NCBI Taxonomy" id="1302236"/>
    <lineage>
        <taxon>Bacteria</taxon>
        <taxon>Pseudomonadati</taxon>
        <taxon>Bacteroidota</taxon>
        <taxon>Sphingobacteriia</taxon>
        <taxon>Sphingobacteriales</taxon>
        <taxon>Sphingobacteriaceae</taxon>
        <taxon>Mucilaginibacter</taxon>
    </lineage>
</organism>
<protein>
    <recommendedName>
        <fullName evidence="9">S1/P1 nuclease</fullName>
    </recommendedName>
</protein>
<comment type="caution">
    <text evidence="7">The sequence shown here is derived from an EMBL/GenBank/DDBJ whole genome shotgun (WGS) entry which is preliminary data.</text>
</comment>
<dbReference type="InterPro" id="IPR008947">
    <property type="entry name" value="PLipase_C/P1_nuclease_dom_sf"/>
</dbReference>
<keyword evidence="3" id="KW-0255">Endonuclease</keyword>
<keyword evidence="4" id="KW-0378">Hydrolase</keyword>
<evidence type="ECO:0000256" key="6">
    <source>
        <dbReference type="ARBA" id="ARBA00023180"/>
    </source>
</evidence>
<evidence type="ECO:0000256" key="5">
    <source>
        <dbReference type="ARBA" id="ARBA00023157"/>
    </source>
</evidence>
<dbReference type="PANTHER" id="PTHR33146">
    <property type="entry name" value="ENDONUCLEASE 4"/>
    <property type="match status" value="1"/>
</dbReference>
<evidence type="ECO:0008006" key="9">
    <source>
        <dbReference type="Google" id="ProtNLM"/>
    </source>
</evidence>
<evidence type="ECO:0000256" key="1">
    <source>
        <dbReference type="ARBA" id="ARBA00022722"/>
    </source>
</evidence>
<dbReference type="CDD" id="cd11010">
    <property type="entry name" value="S1-P1_nuclease"/>
    <property type="match status" value="1"/>
</dbReference>
<evidence type="ECO:0000256" key="3">
    <source>
        <dbReference type="ARBA" id="ARBA00022759"/>
    </source>
</evidence>
<dbReference type="SUPFAM" id="SSF48537">
    <property type="entry name" value="Phospholipase C/P1 nuclease"/>
    <property type="match status" value="1"/>
</dbReference>
<dbReference type="Proteomes" id="UP001500582">
    <property type="component" value="Unassembled WGS sequence"/>
</dbReference>